<proteinExistence type="predicted"/>
<dbReference type="InParanoid" id="A0A0D2W0T4"/>
<name>A0A0D2W0T4_CAPO3</name>
<gene>
    <name evidence="2" type="ORF">CAOG_009138</name>
</gene>
<evidence type="ECO:0000256" key="1">
    <source>
        <dbReference type="SAM" id="MobiDB-lite"/>
    </source>
</evidence>
<dbReference type="PhylomeDB" id="A0A0D2W0T4"/>
<feature type="compositionally biased region" description="Polar residues" evidence="1">
    <location>
        <begin position="53"/>
        <end position="67"/>
    </location>
</feature>
<evidence type="ECO:0000313" key="3">
    <source>
        <dbReference type="Proteomes" id="UP000008743"/>
    </source>
</evidence>
<dbReference type="AlphaFoldDB" id="A0A0D2W0T4"/>
<keyword evidence="3" id="KW-1185">Reference proteome</keyword>
<evidence type="ECO:0000313" key="2">
    <source>
        <dbReference type="EMBL" id="KJE97862.1"/>
    </source>
</evidence>
<organism evidence="2 3">
    <name type="scientific">Capsaspora owczarzaki (strain ATCC 30864)</name>
    <dbReference type="NCBI Taxonomy" id="595528"/>
    <lineage>
        <taxon>Eukaryota</taxon>
        <taxon>Filasterea</taxon>
        <taxon>Capsaspora</taxon>
    </lineage>
</organism>
<sequence>MMVQSSHFVAMPPKPTEKRSASASVDASGDKSATDQEDNDMAAPNHPNKKANVENSQTGQSSSKSQDVFVTAAAAKAAADAEAAAGAATNDHNPTTPMDISPAQQAPSILHQAATIRRSQAATEEVAAPRSEAQMIEQLPEGLQKSFEREWQIPALRTHLLQKLVRKDDDDDDDDEEDVKAEIAGLHMVLKDLRTTKQGGKALSDVVAAGLQKTKSKGLIQATKLLHWADDWLTEQGDSFLSARFEPGGMPDVPEFPIRRRAVEDRCLNLLQLSIQGLQYPSRGHFPLWQMISMRGMGKTSFGVQLLSMLSTRLEEDTCELDRDEKLLVSSVLKNPRRVYIDFNGLGDAISSPDHDPKRSLLAPRLVARAELGTSIKIARFNAAFCAAEPNFNGDAVLNRIFAAHRAKNHIRDDEVALLFIHVDEVQLAHEALVLELQRNAREDFIKNSTRTKEQVESYVTSPAAIADFKLKASDRFKTEVARLLNYNFSGRSLPNLVVLLFTGTGDAGVRFQPNQNGIMPLDLEPLSQEDSLAFVQRSARSTTPWHSDWFQDPAFQRLVADLGGSPQLLAALVASRPKQLSRPPGAPAAKNKVLFEVALSFLQTESVIKHNRDLSSSVALRMLWLTMTHTYVPPDYVMNPTTGETVQDLAETGGATLVRKVADHVGLRVPIVLLRPILAKIPVAERAPILDLFTFPYQPNSGRAFELGLVATLAIRFGQQVRPFTIHNLFGISPDVPLPFGSDSTQSLEAPRTFRTTAAPVLNAVQDTSPFVISTASKPTFDAAEAVDAVDIWMGTKVRVQADAPGVVFLHAASTSEFDARLVLESMNDDERPLLILLQATDEDLPKKGDAANRTAKLFKAYSAIRNSTFGSKFDIVLCVVTSTTLTMSCRKAWQIGLEKAATNTGTQAPPLWMLDPNDAAPLMSTFRHATVVSDPTSASVDEL</sequence>
<protein>
    <submittedName>
        <fullName evidence="2">Uncharacterized protein</fullName>
    </submittedName>
</protein>
<reference evidence="3" key="1">
    <citation type="submission" date="2011-02" db="EMBL/GenBank/DDBJ databases">
        <title>The Genome Sequence of Capsaspora owczarzaki ATCC 30864.</title>
        <authorList>
            <person name="Russ C."/>
            <person name="Cuomo C."/>
            <person name="Burger G."/>
            <person name="Gray M.W."/>
            <person name="Holland P.W.H."/>
            <person name="King N."/>
            <person name="Lang F.B.F."/>
            <person name="Roger A.J."/>
            <person name="Ruiz-Trillo I."/>
            <person name="Young S.K."/>
            <person name="Zeng Q."/>
            <person name="Gargeya S."/>
            <person name="Alvarado L."/>
            <person name="Berlin A."/>
            <person name="Chapman S.B."/>
            <person name="Chen Z."/>
            <person name="Freedman E."/>
            <person name="Gellesch M."/>
            <person name="Goldberg J."/>
            <person name="Griggs A."/>
            <person name="Gujja S."/>
            <person name="Heilman E."/>
            <person name="Heiman D."/>
            <person name="Howarth C."/>
            <person name="Mehta T."/>
            <person name="Neiman D."/>
            <person name="Pearson M."/>
            <person name="Roberts A."/>
            <person name="Saif S."/>
            <person name="Shea T."/>
            <person name="Shenoy N."/>
            <person name="Sisk P."/>
            <person name="Stolte C."/>
            <person name="Sykes S."/>
            <person name="White J."/>
            <person name="Yandava C."/>
            <person name="Haas B."/>
            <person name="Nusbaum C."/>
            <person name="Birren B."/>
        </authorList>
    </citation>
    <scope>NUCLEOTIDE SEQUENCE</scope>
    <source>
        <strain evidence="3">ATCC 30864</strain>
    </source>
</reference>
<dbReference type="Proteomes" id="UP000008743">
    <property type="component" value="Unassembled WGS sequence"/>
</dbReference>
<accession>A0A0D2W0T4</accession>
<dbReference type="EMBL" id="KE346375">
    <property type="protein sequence ID" value="KJE97862.1"/>
    <property type="molecule type" value="Genomic_DNA"/>
</dbReference>
<feature type="region of interest" description="Disordered" evidence="1">
    <location>
        <begin position="1"/>
        <end position="67"/>
    </location>
</feature>